<keyword evidence="2" id="KW-1185">Reference proteome</keyword>
<evidence type="ECO:0008006" key="3">
    <source>
        <dbReference type="Google" id="ProtNLM"/>
    </source>
</evidence>
<accession>A0A2T5B3P0</accession>
<dbReference type="InterPro" id="IPR011006">
    <property type="entry name" value="CheY-like_superfamily"/>
</dbReference>
<dbReference type="SUPFAM" id="SSF52172">
    <property type="entry name" value="CheY-like"/>
    <property type="match status" value="1"/>
</dbReference>
<sequence>MKEAYSYARLFNGKRILVVENEYFLTRQARLKMEEFGAIVVGPTGSVELALKFIHEQPIDAAILDVHLAAELVLALSDRLIELGIAFVFATAYDPSLVADRFPGYLLCDDPTALGQIAKALFATKRPIH</sequence>
<dbReference type="Proteomes" id="UP000241247">
    <property type="component" value="Unassembled WGS sequence"/>
</dbReference>
<dbReference type="RefSeq" id="WP_108003911.1">
    <property type="nucleotide sequence ID" value="NZ_JBHEEX010000005.1"/>
</dbReference>
<organism evidence="1 2">
    <name type="scientific">Mycoplana dimorpha</name>
    <dbReference type="NCBI Taxonomy" id="28320"/>
    <lineage>
        <taxon>Bacteria</taxon>
        <taxon>Pseudomonadati</taxon>
        <taxon>Pseudomonadota</taxon>
        <taxon>Alphaproteobacteria</taxon>
        <taxon>Hyphomicrobiales</taxon>
        <taxon>Rhizobiaceae</taxon>
        <taxon>Mycoplana</taxon>
    </lineage>
</organism>
<name>A0A2T5B3P0_MYCDI</name>
<reference evidence="1 2" key="1">
    <citation type="submission" date="2018-04" db="EMBL/GenBank/DDBJ databases">
        <title>Genomic Encyclopedia of Type Strains, Phase IV (KMG-IV): sequencing the most valuable type-strain genomes for metagenomic binning, comparative biology and taxonomic classification.</title>
        <authorList>
            <person name="Goeker M."/>
        </authorList>
    </citation>
    <scope>NUCLEOTIDE SEQUENCE [LARGE SCALE GENOMIC DNA]</scope>
    <source>
        <strain evidence="1 2">DSM 7138</strain>
    </source>
</reference>
<dbReference type="EMBL" id="PZZZ01000006">
    <property type="protein sequence ID" value="PTM93593.1"/>
    <property type="molecule type" value="Genomic_DNA"/>
</dbReference>
<protein>
    <recommendedName>
        <fullName evidence="3">Response regulator receiver domain-containing protein</fullName>
    </recommendedName>
</protein>
<evidence type="ECO:0000313" key="1">
    <source>
        <dbReference type="EMBL" id="PTM93593.1"/>
    </source>
</evidence>
<gene>
    <name evidence="1" type="ORF">C7449_106279</name>
</gene>
<dbReference type="Gene3D" id="3.40.50.2300">
    <property type="match status" value="1"/>
</dbReference>
<dbReference type="OrthoDB" id="7774278at2"/>
<comment type="caution">
    <text evidence="1">The sequence shown here is derived from an EMBL/GenBank/DDBJ whole genome shotgun (WGS) entry which is preliminary data.</text>
</comment>
<dbReference type="AlphaFoldDB" id="A0A2T5B3P0"/>
<proteinExistence type="predicted"/>
<evidence type="ECO:0000313" key="2">
    <source>
        <dbReference type="Proteomes" id="UP000241247"/>
    </source>
</evidence>